<dbReference type="PANTHER" id="PTHR10026">
    <property type="entry name" value="CYCLIN"/>
    <property type="match status" value="1"/>
</dbReference>
<dbReference type="GO" id="GO:0016538">
    <property type="term" value="F:cyclin-dependent protein serine/threonine kinase regulator activity"/>
    <property type="evidence" value="ECO:0007669"/>
    <property type="project" value="InterPro"/>
</dbReference>
<dbReference type="SMART" id="SM00385">
    <property type="entry name" value="CYCLIN"/>
    <property type="match status" value="1"/>
</dbReference>
<dbReference type="Pfam" id="PF00134">
    <property type="entry name" value="Cyclin_N"/>
    <property type="match status" value="1"/>
</dbReference>
<comment type="caution">
    <text evidence="4">The sequence shown here is derived from an EMBL/GenBank/DDBJ whole genome shotgun (WGS) entry which is preliminary data.</text>
</comment>
<accession>A0A9N8Z098</accession>
<feature type="region of interest" description="Disordered" evidence="2">
    <location>
        <begin position="375"/>
        <end position="442"/>
    </location>
</feature>
<dbReference type="GO" id="GO:0006357">
    <property type="term" value="P:regulation of transcription by RNA polymerase II"/>
    <property type="evidence" value="ECO:0007669"/>
    <property type="project" value="InterPro"/>
</dbReference>
<protein>
    <submittedName>
        <fullName evidence="4">10314_t:CDS:1</fullName>
    </submittedName>
</protein>
<evidence type="ECO:0000313" key="5">
    <source>
        <dbReference type="Proteomes" id="UP000789572"/>
    </source>
</evidence>
<feature type="domain" description="Cyclin-like" evidence="3">
    <location>
        <begin position="143"/>
        <end position="260"/>
    </location>
</feature>
<feature type="compositionally biased region" description="Low complexity" evidence="2">
    <location>
        <begin position="1"/>
        <end position="13"/>
    </location>
</feature>
<dbReference type="OrthoDB" id="25002at2759"/>
<dbReference type="InterPro" id="IPR006671">
    <property type="entry name" value="Cyclin_N"/>
</dbReference>
<feature type="compositionally biased region" description="Basic and acidic residues" evidence="2">
    <location>
        <begin position="35"/>
        <end position="60"/>
    </location>
</feature>
<dbReference type="AlphaFoldDB" id="A0A9N8Z098"/>
<reference evidence="4" key="1">
    <citation type="submission" date="2021-06" db="EMBL/GenBank/DDBJ databases">
        <authorList>
            <person name="Kallberg Y."/>
            <person name="Tangrot J."/>
            <person name="Rosling A."/>
        </authorList>
    </citation>
    <scope>NUCLEOTIDE SEQUENCE</scope>
    <source>
        <strain evidence="4">IA702</strain>
    </source>
</reference>
<dbReference type="InterPro" id="IPR036915">
    <property type="entry name" value="Cyclin-like_sf"/>
</dbReference>
<dbReference type="CDD" id="cd20546">
    <property type="entry name" value="CYCLIN_SpCG1C_ScCTK2-like_rpt2"/>
    <property type="match status" value="1"/>
</dbReference>
<evidence type="ECO:0000259" key="3">
    <source>
        <dbReference type="SMART" id="SM00385"/>
    </source>
</evidence>
<feature type="compositionally biased region" description="Basic and acidic residues" evidence="2">
    <location>
        <begin position="400"/>
        <end position="412"/>
    </location>
</feature>
<dbReference type="InterPro" id="IPR013763">
    <property type="entry name" value="Cyclin-like_dom"/>
</dbReference>
<dbReference type="SUPFAM" id="SSF47954">
    <property type="entry name" value="Cyclin-like"/>
    <property type="match status" value="2"/>
</dbReference>
<feature type="region of interest" description="Disordered" evidence="2">
    <location>
        <begin position="1"/>
        <end position="69"/>
    </location>
</feature>
<gene>
    <name evidence="4" type="ORF">POCULU_LOCUS378</name>
</gene>
<feature type="compositionally biased region" description="Basic residues" evidence="2">
    <location>
        <begin position="390"/>
        <end position="399"/>
    </location>
</feature>
<proteinExistence type="inferred from homology"/>
<comment type="similarity">
    <text evidence="1">Belongs to the cyclin family.</text>
</comment>
<evidence type="ECO:0000313" key="4">
    <source>
        <dbReference type="EMBL" id="CAG8457468.1"/>
    </source>
</evidence>
<dbReference type="Gene3D" id="1.10.472.10">
    <property type="entry name" value="Cyclin-like"/>
    <property type="match status" value="2"/>
</dbReference>
<sequence>MTSPHSTSGGSPPFASPDSLSSECMSVKTGKKRKSEINDVRPNKRRETQEEGVLVEKDQGLEIEDEIKDELTPDEKSDYTFKVFGSDDGSPSDPAEMKDDKANFQAAYDVQWLFSTTHFRQTPSRRDGINSTEELIRRSKGIKFIHDCAHDLKLHKIVLATACIYFHRFYMRESLAQFHHYDIAGTCLFLSCKTEESTRRLTHVATICARRAHKKDTWDDLKESEKWNSTIRKREPVVMATLNFDLSVEHPYLFVLALVDSLKITKDMVNIEHVDDFYARDSAQKEMVEKWLASHSLVQNGPSENDKNHDASKHENGVECRNIGLNTSNGDVDTDADESMKDIEIVKTEDGEVTPVGALQEDIIQQNSDALEKAGKENATENNGDTKNIKGTRKTRSTRIQRDSIKPGHEEGEATPPGLNNAVDSSKSIAGRAPNQPDGPEYANYRQYFADCDPSSELFRYQTLAYAIDYLKNQEPKDILKTRAWALIDNSLYGPLCLFVKAKTIASAAVFLAAKMLQIGELTPDKSITDKSSWWSILDDNVNKIAQAADMMLSQYSSHPILCKELDLCDNPIACAYDPLHYKCTVIATDVKSEEFWEYVDEEGKAVEWNPYEGAPNSCSTFAAT</sequence>
<name>A0A9N8Z098_9GLOM</name>
<keyword evidence="5" id="KW-1185">Reference proteome</keyword>
<evidence type="ECO:0000256" key="1">
    <source>
        <dbReference type="RuleBase" id="RU000383"/>
    </source>
</evidence>
<keyword evidence="1" id="KW-0195">Cyclin</keyword>
<dbReference type="EMBL" id="CAJVPJ010000019">
    <property type="protein sequence ID" value="CAG8457468.1"/>
    <property type="molecule type" value="Genomic_DNA"/>
</dbReference>
<dbReference type="InterPro" id="IPR043198">
    <property type="entry name" value="Cyclin/Ssn8"/>
</dbReference>
<organism evidence="4 5">
    <name type="scientific">Paraglomus occultum</name>
    <dbReference type="NCBI Taxonomy" id="144539"/>
    <lineage>
        <taxon>Eukaryota</taxon>
        <taxon>Fungi</taxon>
        <taxon>Fungi incertae sedis</taxon>
        <taxon>Mucoromycota</taxon>
        <taxon>Glomeromycotina</taxon>
        <taxon>Glomeromycetes</taxon>
        <taxon>Paraglomerales</taxon>
        <taxon>Paraglomeraceae</taxon>
        <taxon>Paraglomus</taxon>
    </lineage>
</organism>
<evidence type="ECO:0000256" key="2">
    <source>
        <dbReference type="SAM" id="MobiDB-lite"/>
    </source>
</evidence>
<dbReference type="Proteomes" id="UP000789572">
    <property type="component" value="Unassembled WGS sequence"/>
</dbReference>